<proteinExistence type="predicted"/>
<name>A0A653BRI7_CALMS</name>
<dbReference type="Proteomes" id="UP000410492">
    <property type="component" value="Unassembled WGS sequence"/>
</dbReference>
<accession>A0A653BRI7</accession>
<gene>
    <name evidence="1" type="ORF">CALMAC_LOCUS3133</name>
</gene>
<protein>
    <submittedName>
        <fullName evidence="1">Uncharacterized protein</fullName>
    </submittedName>
</protein>
<feature type="non-terminal residue" evidence="1">
    <location>
        <position position="131"/>
    </location>
</feature>
<organism evidence="1 2">
    <name type="scientific">Callosobruchus maculatus</name>
    <name type="common">Southern cowpea weevil</name>
    <name type="synonym">Pulse bruchid</name>
    <dbReference type="NCBI Taxonomy" id="64391"/>
    <lineage>
        <taxon>Eukaryota</taxon>
        <taxon>Metazoa</taxon>
        <taxon>Ecdysozoa</taxon>
        <taxon>Arthropoda</taxon>
        <taxon>Hexapoda</taxon>
        <taxon>Insecta</taxon>
        <taxon>Pterygota</taxon>
        <taxon>Neoptera</taxon>
        <taxon>Endopterygota</taxon>
        <taxon>Coleoptera</taxon>
        <taxon>Polyphaga</taxon>
        <taxon>Cucujiformia</taxon>
        <taxon>Chrysomeloidea</taxon>
        <taxon>Chrysomelidae</taxon>
        <taxon>Bruchinae</taxon>
        <taxon>Bruchini</taxon>
        <taxon>Callosobruchus</taxon>
    </lineage>
</organism>
<dbReference type="AlphaFoldDB" id="A0A653BRI7"/>
<keyword evidence="2" id="KW-1185">Reference proteome</keyword>
<evidence type="ECO:0000313" key="1">
    <source>
        <dbReference type="EMBL" id="VEN38130.1"/>
    </source>
</evidence>
<reference evidence="1 2" key="1">
    <citation type="submission" date="2019-01" db="EMBL/GenBank/DDBJ databases">
        <authorList>
            <person name="Sayadi A."/>
        </authorList>
    </citation>
    <scope>NUCLEOTIDE SEQUENCE [LARGE SCALE GENOMIC DNA]</scope>
</reference>
<evidence type="ECO:0000313" key="2">
    <source>
        <dbReference type="Proteomes" id="UP000410492"/>
    </source>
</evidence>
<sequence>MVAIISPEAVDDGMTVLLELSTTSWTEVDAGISSFFPDGSGVAASLLPFVKASASGIICAFPEDLSMQFGGIGDDSQSFSLCSLALYAVDRPDHLAKQGIARSCPLKSDHGIVHANDLESVSVDKFNTVTW</sequence>
<dbReference type="EMBL" id="CAACVG010004089">
    <property type="protein sequence ID" value="VEN38130.1"/>
    <property type="molecule type" value="Genomic_DNA"/>
</dbReference>
<dbReference type="OrthoDB" id="2448405at2759"/>